<proteinExistence type="predicted"/>
<gene>
    <name evidence="3" type="ORF">GPA21_00045</name>
</gene>
<keyword evidence="1" id="KW-0732">Signal</keyword>
<evidence type="ECO:0000259" key="2">
    <source>
        <dbReference type="Pfam" id="PF08750"/>
    </source>
</evidence>
<feature type="signal peptide" evidence="1">
    <location>
        <begin position="1"/>
        <end position="33"/>
    </location>
</feature>
<comment type="caution">
    <text evidence="3">The sequence shown here is derived from an EMBL/GenBank/DDBJ whole genome shotgun (WGS) entry which is preliminary data.</text>
</comment>
<evidence type="ECO:0000256" key="1">
    <source>
        <dbReference type="SAM" id="SignalP"/>
    </source>
</evidence>
<dbReference type="InterPro" id="IPR014861">
    <property type="entry name" value="CNP1-like_dom"/>
</dbReference>
<feature type="chain" id="PRO_5038022283" description="CNP1-like uncharacterized domain-containing protein" evidence="1">
    <location>
        <begin position="34"/>
        <end position="180"/>
    </location>
</feature>
<accession>A0A972F5G1</accession>
<organism evidence="3 4">
    <name type="scientific">Azoarcus taiwanensis</name>
    <dbReference type="NCBI Taxonomy" id="666964"/>
    <lineage>
        <taxon>Bacteria</taxon>
        <taxon>Pseudomonadati</taxon>
        <taxon>Pseudomonadota</taxon>
        <taxon>Betaproteobacteria</taxon>
        <taxon>Rhodocyclales</taxon>
        <taxon>Zoogloeaceae</taxon>
        <taxon>Azoarcus</taxon>
    </lineage>
</organism>
<feature type="domain" description="CNP1-like uncharacterised" evidence="2">
    <location>
        <begin position="40"/>
        <end position="172"/>
    </location>
</feature>
<dbReference type="Pfam" id="PF08750">
    <property type="entry name" value="CNP1"/>
    <property type="match status" value="1"/>
</dbReference>
<evidence type="ECO:0000313" key="3">
    <source>
        <dbReference type="EMBL" id="NMG01362.1"/>
    </source>
</evidence>
<keyword evidence="4" id="KW-1185">Reference proteome</keyword>
<dbReference type="Proteomes" id="UP000599523">
    <property type="component" value="Unassembled WGS sequence"/>
</dbReference>
<dbReference type="AlphaFoldDB" id="A0A972F5G1"/>
<evidence type="ECO:0000313" key="4">
    <source>
        <dbReference type="Proteomes" id="UP000599523"/>
    </source>
</evidence>
<reference evidence="3" key="1">
    <citation type="submission" date="2019-12" db="EMBL/GenBank/DDBJ databases">
        <title>Comparative genomics gives insights into the taxonomy of the Azoarcus-Aromatoleum group and reveals separate origins of nif in the plant-associated Azoarcus and non-plant-associated Aromatoleum sub-groups.</title>
        <authorList>
            <person name="Lafos M."/>
            <person name="Maluk M."/>
            <person name="Batista M."/>
            <person name="Junghare M."/>
            <person name="Carmona M."/>
            <person name="Faoro H."/>
            <person name="Cruz L.M."/>
            <person name="Battistoni F."/>
            <person name="De Souza E."/>
            <person name="Pedrosa F."/>
            <person name="Chen W.-M."/>
            <person name="Poole P.S."/>
            <person name="Dixon R.A."/>
            <person name="James E.K."/>
        </authorList>
    </citation>
    <scope>NUCLEOTIDE SEQUENCE</scope>
    <source>
        <strain evidence="3">NSC3</strain>
    </source>
</reference>
<name>A0A972F5G1_9RHOO</name>
<dbReference type="RefSeq" id="WP_168986160.1">
    <property type="nucleotide sequence ID" value="NZ_CAWPHM010000111.1"/>
</dbReference>
<sequence>MASIDSYFFLNPRRALGLAGFLFFLGAASGVQAGLFSDPDPNWAEGVVSYPEPPAESSLRQFFVSAASSNRFYLDERTLTVGDDGVIRYVLIVRTPGGAENVSFEGIRCATGERRIYALGRADGEWAPARRSEWEPIIDNAYNRPRAALAFDYFCDGPAAPRSAAEALRLLRQDRRRVTP</sequence>
<protein>
    <recommendedName>
        <fullName evidence="2">CNP1-like uncharacterized domain-containing protein</fullName>
    </recommendedName>
</protein>
<dbReference type="EMBL" id="WTVM01000001">
    <property type="protein sequence ID" value="NMG01362.1"/>
    <property type="molecule type" value="Genomic_DNA"/>
</dbReference>